<protein>
    <submittedName>
        <fullName evidence="2">Uncharacterized protein</fullName>
    </submittedName>
</protein>
<feature type="region of interest" description="Disordered" evidence="1">
    <location>
        <begin position="667"/>
        <end position="687"/>
    </location>
</feature>
<dbReference type="STRING" id="47312.SAMN04489765_0125"/>
<feature type="region of interest" description="Disordered" evidence="1">
    <location>
        <begin position="59"/>
        <end position="86"/>
    </location>
</feature>
<proteinExistence type="predicted"/>
<keyword evidence="3" id="KW-1185">Reference proteome</keyword>
<sequence length="687" mass="69630">MIIPNRARARSRGPADHSPNRSTRRRAGLNRAQSKRVATLGLTAALGVSLLGAPMALADPTTPTTPGAAAATTGRDSGPDACAQYTPDPDARIQAGALPTERQSRTELFKGSERLSPNPLISQAAKMIGIDESKFPTKNAFPEFRAFDDTLQGEGLYGAKTSLQSGLPCAIVDSLVETKVRRDVAQKVAMAFLSLPTLLAGIEGPDVASVITNGVGCGVAIAQAAAAGAMAGGTSGAAAAAAAPAAISAAPVCIAAAGDAAVIAGKLINIWEHNPAFPQLAEFSAILNPDSVIGKKVVSKLPKVLRENKEFLGMMKTLSRFILKLSEIWIGKSIAVFGDAVRKAAAGDVSATPKAAVGAVEIGLQLFMAAVYAFTGSDTLEFGGETLVDPKALTNMQTKIITGGITSLPGEGSELVDGGKLGGNSGISQPLRDLQTTANLGCLMGANGGASGLSTAFNTGYQTQDTKITQAQNRGDFPWLGGGQQNSSGNVNLPWLTQTPSAPTTTQAPQGVTGGLDWLTATPTTTQAPQAGGQQQYPAQTVAPGVGQQASAQGPVLMQQPQCAINGKSFTMDQTQMLSAADLNQLRQVPGAVTPADPKKRPDGALWGLDAQDPKSIAASLPLMGANGLQLPGLPGFGESINLGAANGSGSILSSLTNGLQIPTLPGLGQGGVGGAANGGGATSAPR</sequence>
<evidence type="ECO:0000313" key="3">
    <source>
        <dbReference type="Proteomes" id="UP000183053"/>
    </source>
</evidence>
<gene>
    <name evidence="2" type="ORF">SAMN04489765_0125</name>
</gene>
<evidence type="ECO:0000313" key="2">
    <source>
        <dbReference type="EMBL" id="SDQ36516.1"/>
    </source>
</evidence>
<name>A0A1H1AB60_9ACTN</name>
<evidence type="ECO:0000256" key="1">
    <source>
        <dbReference type="SAM" id="MobiDB-lite"/>
    </source>
</evidence>
<feature type="region of interest" description="Disordered" evidence="1">
    <location>
        <begin position="1"/>
        <end position="33"/>
    </location>
</feature>
<organism evidence="2 3">
    <name type="scientific">Tsukamurella pulmonis</name>
    <dbReference type="NCBI Taxonomy" id="47312"/>
    <lineage>
        <taxon>Bacteria</taxon>
        <taxon>Bacillati</taxon>
        <taxon>Actinomycetota</taxon>
        <taxon>Actinomycetes</taxon>
        <taxon>Mycobacteriales</taxon>
        <taxon>Tsukamurellaceae</taxon>
        <taxon>Tsukamurella</taxon>
    </lineage>
</organism>
<dbReference type="EMBL" id="FNLF01000002">
    <property type="protein sequence ID" value="SDQ36516.1"/>
    <property type="molecule type" value="Genomic_DNA"/>
</dbReference>
<feature type="compositionally biased region" description="Gly residues" evidence="1">
    <location>
        <begin position="668"/>
        <end position="687"/>
    </location>
</feature>
<feature type="compositionally biased region" description="Low complexity" evidence="1">
    <location>
        <begin position="59"/>
        <end position="73"/>
    </location>
</feature>
<dbReference type="RefSeq" id="WP_068563703.1">
    <property type="nucleotide sequence ID" value="NZ_FNLF01000002.1"/>
</dbReference>
<reference evidence="3" key="1">
    <citation type="submission" date="2016-10" db="EMBL/GenBank/DDBJ databases">
        <authorList>
            <person name="Varghese N."/>
            <person name="Submissions S."/>
        </authorList>
    </citation>
    <scope>NUCLEOTIDE SEQUENCE [LARGE SCALE GENOMIC DNA]</scope>
    <source>
        <strain evidence="3">DSM 44142</strain>
    </source>
</reference>
<dbReference type="AlphaFoldDB" id="A0A1H1AB60"/>
<dbReference type="Proteomes" id="UP000183053">
    <property type="component" value="Unassembled WGS sequence"/>
</dbReference>
<accession>A0A1H1AB60</accession>
<dbReference type="OrthoDB" id="10008855at2"/>